<feature type="domain" description="4Fe-4S ferredoxin-type" evidence="14">
    <location>
        <begin position="745"/>
        <end position="774"/>
    </location>
</feature>
<keyword evidence="15" id="KW-0670">Pyruvate</keyword>
<dbReference type="InterPro" id="IPR011895">
    <property type="entry name" value="Pyrv_flavodox_OxRed"/>
</dbReference>
<dbReference type="CDD" id="cd03377">
    <property type="entry name" value="TPP_PFOR_PNO"/>
    <property type="match status" value="1"/>
</dbReference>
<evidence type="ECO:0000256" key="5">
    <source>
        <dbReference type="ARBA" id="ARBA00022982"/>
    </source>
</evidence>
<gene>
    <name evidence="15" type="ORF">BECKFW1821A_GA0114235_10013</name>
</gene>
<dbReference type="InterPro" id="IPR019456">
    <property type="entry name" value="Pyrv-flavodox_OxRtase_EKR"/>
</dbReference>
<feature type="binding site" evidence="13">
    <location>
        <position position="757"/>
    </location>
    <ligand>
        <name>[4Fe-4S] cluster</name>
        <dbReference type="ChEBI" id="CHEBI:49883"/>
        <label>2</label>
    </ligand>
</feature>
<dbReference type="FunFam" id="3.40.50.970:FF:000012">
    <property type="entry name" value="Pyruvate:ferredoxin (Flavodoxin) oxidoreductase"/>
    <property type="match status" value="1"/>
</dbReference>
<evidence type="ECO:0000256" key="12">
    <source>
        <dbReference type="PIRSR" id="PIRSR000159-2"/>
    </source>
</evidence>
<dbReference type="GO" id="GO:0005506">
    <property type="term" value="F:iron ion binding"/>
    <property type="evidence" value="ECO:0007669"/>
    <property type="project" value="InterPro"/>
</dbReference>
<feature type="binding site" evidence="13">
    <location>
        <position position="704"/>
    </location>
    <ligand>
        <name>[4Fe-4S] cluster</name>
        <dbReference type="ChEBI" id="CHEBI:49883"/>
        <label>1</label>
    </ligand>
</feature>
<dbReference type="FunFam" id="3.40.920.10:FF:000001">
    <property type="entry name" value="Pyruvate:ferredoxin (Flavodoxin) oxidoreductase"/>
    <property type="match status" value="1"/>
</dbReference>
<evidence type="ECO:0000256" key="3">
    <source>
        <dbReference type="ARBA" id="ARBA00022485"/>
    </source>
</evidence>
<dbReference type="SUPFAM" id="SSF53323">
    <property type="entry name" value="Pyruvate-ferredoxin oxidoreductase, PFOR, domain III"/>
    <property type="match status" value="1"/>
</dbReference>
<feature type="site" description="Important for catalytic activity" evidence="12">
    <location>
        <position position="1012"/>
    </location>
</feature>
<feature type="site" description="Important for catalytic activity" evidence="12">
    <location>
        <position position="33"/>
    </location>
</feature>
<dbReference type="PROSITE" id="PS00198">
    <property type="entry name" value="4FE4S_FER_1"/>
    <property type="match status" value="1"/>
</dbReference>
<keyword evidence="4 13" id="KW-0479">Metal-binding</keyword>
<evidence type="ECO:0000256" key="6">
    <source>
        <dbReference type="ARBA" id="ARBA00023002"/>
    </source>
</evidence>
<dbReference type="Pfam" id="PF10371">
    <property type="entry name" value="EKR"/>
    <property type="match status" value="1"/>
</dbReference>
<keyword evidence="5 10" id="KW-0249">Electron transport</keyword>
<dbReference type="InterPro" id="IPR037112">
    <property type="entry name" value="Pyrv-flavodox_OxR_EKR_sf"/>
</dbReference>
<evidence type="ECO:0000256" key="11">
    <source>
        <dbReference type="PIRSR" id="PIRSR000159-1"/>
    </source>
</evidence>
<dbReference type="GO" id="GO:0051539">
    <property type="term" value="F:4 iron, 4 sulfur cluster binding"/>
    <property type="evidence" value="ECO:0007669"/>
    <property type="project" value="UniProtKB-KW"/>
</dbReference>
<feature type="binding site" evidence="13">
    <location>
        <position position="760"/>
    </location>
    <ligand>
        <name>[4Fe-4S] cluster</name>
        <dbReference type="ChEBI" id="CHEBI:49883"/>
        <label>2</label>
    </ligand>
</feature>
<evidence type="ECO:0000256" key="8">
    <source>
        <dbReference type="ARBA" id="ARBA00023014"/>
    </source>
</evidence>
<comment type="cofactor">
    <cofactor evidence="13">
        <name>[4Fe-4S] cluster</name>
        <dbReference type="ChEBI" id="CHEBI:49883"/>
    </cofactor>
    <text evidence="13">Binds 3 [4Fe-4S] clusters per subunit.</text>
</comment>
<dbReference type="FunFam" id="3.40.50.920:FF:000007">
    <property type="entry name" value="Pyruvate:ferredoxin (Flavodoxin) oxidoreductase"/>
    <property type="match status" value="1"/>
</dbReference>
<dbReference type="InterPro" id="IPR017900">
    <property type="entry name" value="4Fe4S_Fe_S_CS"/>
</dbReference>
<keyword evidence="6 10" id="KW-0560">Oxidoreductase</keyword>
<dbReference type="GO" id="GO:0030976">
    <property type="term" value="F:thiamine pyrophosphate binding"/>
    <property type="evidence" value="ECO:0007669"/>
    <property type="project" value="InterPro"/>
</dbReference>
<dbReference type="Gene3D" id="4.10.780.10">
    <property type="entry name" value="Pyruvate-flavodoxin oxidoreductase, EKR domain"/>
    <property type="match status" value="1"/>
</dbReference>
<dbReference type="PANTHER" id="PTHR32154">
    <property type="entry name" value="PYRUVATE-FLAVODOXIN OXIDOREDUCTASE-RELATED"/>
    <property type="match status" value="1"/>
</dbReference>
<dbReference type="PIRSF" id="PIRSF000159">
    <property type="entry name" value="NifJ"/>
    <property type="match status" value="1"/>
</dbReference>
<dbReference type="GO" id="GO:0006979">
    <property type="term" value="P:response to oxidative stress"/>
    <property type="evidence" value="ECO:0007669"/>
    <property type="project" value="TreeGrafter"/>
</dbReference>
<evidence type="ECO:0000259" key="14">
    <source>
        <dbReference type="PROSITE" id="PS51379"/>
    </source>
</evidence>
<feature type="binding site" evidence="11">
    <location>
        <position position="856"/>
    </location>
    <ligand>
        <name>thiamine diphosphate</name>
        <dbReference type="ChEBI" id="CHEBI:58937"/>
    </ligand>
</feature>
<dbReference type="NCBIfam" id="TIGR02176">
    <property type="entry name" value="pyruv_ox_red"/>
    <property type="match status" value="1"/>
</dbReference>
<dbReference type="CDD" id="cd07034">
    <property type="entry name" value="TPP_PYR_PFOR_IOR-alpha_like"/>
    <property type="match status" value="1"/>
</dbReference>
<feature type="binding site" evidence="13">
    <location>
        <position position="856"/>
    </location>
    <ligand>
        <name>[4Fe-4S] cluster</name>
        <dbReference type="ChEBI" id="CHEBI:49883"/>
        <label>3</label>
    </ligand>
</feature>
<dbReference type="Gene3D" id="3.40.920.10">
    <property type="entry name" value="Pyruvate-ferredoxin oxidoreductase, PFOR, domain III"/>
    <property type="match status" value="1"/>
</dbReference>
<feature type="site" description="Important for catalytic activity" evidence="12">
    <location>
        <position position="116"/>
    </location>
</feature>
<reference evidence="15" key="1">
    <citation type="submission" date="2019-02" db="EMBL/GenBank/DDBJ databases">
        <authorList>
            <person name="Gruber-Vodicka R. H."/>
            <person name="Seah K. B. B."/>
        </authorList>
    </citation>
    <scope>NUCLEOTIDE SEQUENCE</scope>
    <source>
        <strain evidence="15">BECK_BZ15</strain>
    </source>
</reference>
<organism evidence="15">
    <name type="scientific">Candidatus Kentrum sp. FW</name>
    <dbReference type="NCBI Taxonomy" id="2126338"/>
    <lineage>
        <taxon>Bacteria</taxon>
        <taxon>Pseudomonadati</taxon>
        <taxon>Pseudomonadota</taxon>
        <taxon>Gammaproteobacteria</taxon>
        <taxon>Candidatus Kentrum</taxon>
    </lineage>
</organism>
<feature type="domain" description="4Fe-4S ferredoxin-type" evidence="14">
    <location>
        <begin position="689"/>
        <end position="718"/>
    </location>
</feature>
<dbReference type="SUPFAM" id="SSF52518">
    <property type="entry name" value="Thiamin diphosphate-binding fold (THDP-binding)"/>
    <property type="match status" value="2"/>
</dbReference>
<dbReference type="Pfam" id="PF01855">
    <property type="entry name" value="POR_N"/>
    <property type="match status" value="1"/>
</dbReference>
<feature type="binding site" evidence="13">
    <location>
        <position position="708"/>
    </location>
    <ligand>
        <name>[4Fe-4S] cluster</name>
        <dbReference type="ChEBI" id="CHEBI:49883"/>
        <label>2</label>
    </ligand>
</feature>
<dbReference type="InterPro" id="IPR002869">
    <property type="entry name" value="Pyrv_flavodox_OxRed_cen"/>
</dbReference>
<dbReference type="EC" id="1.2.7.-" evidence="10"/>
<sequence length="1195" mass="131712">MTENRQMVTFDGNEAAAYVAYRVNEICCIYPITPSSTMGELADQWSTEEIRNIWGNIPTVVEMQSEGGASGAIHGALQTGALSTTFTASQGLLLMIPNMYKIAGELTATVFHVAARSLATQGLSIFGDHADVMAVRTTGFAMLSSSSVQEAHDMALVAHASTLDARIPFLHFFDGFRTSHEVNKLTLLSDEDIRAMIRDDLVIAHRKRGLNPDNPFMRGTAQNPDIYFQARETANPFYNAVPGIVQEKMDALAELTGRRYRLFDYYGVEDAERVIVLMGSGVEMARETVEFLNRQGEKVGMIQVHLYRPFSSAHFVAVLPACVQGIAVLDRVKEPGAMGEPLYMDITAAISEARENGILPTDSMPRIIGGRYGLSSKEFTPAMVKAVFDELGKEQPKKHFTVGIHDDVSHISLDFDPDFVIEPPEVVRAMFFGLGSDGTVGANKNSIKIIGEDPEFFAQGYFVYDSKKSGSQTVSHLRFGPKPIRSSYLIQSANFIGCHQFNFLEKADVLGLAAQGATFLLNSTHGHDEVWEQLPRRIQEQIIDKNLSFYVIDAYTVARKTGMGTRINTIMQTCFFAISGVLPSDKAIAKIKNAIKKTYIAKGEDVVRHNFRAVDQTLKHLHKVPVPKEATGSREIPPVVPGNAPPFVHQVTAMMMAGRGDEILVSAIPIDGTYPTGTSAWEKRNISLYVPVWRPDICIQCGNCGLVCPHGVIRAKFYNETELDKAPPEFPSAQISGRGFPDVRYTLQIFVEDCTGCALCVEVCPAKDKGKSGTKAINMQSKEGILTREKQNIDFFEQLPENDRGRVDFSTVRGVQYLTPLFAFSGACAGCGETPYLKLVSQLFGPRLVVANATGCSSIYGGNLPTTPWLKNKEGRGPVWSNSLFEDNAEFGFGFRLTADKHRALAKELLKELRPQLGNELVEKLLSAPQEEESQIRAQQGRVVGLKEHLKSLDSEQAKHLISVADHLVRRSVWIVGGDGWAYDIGYGGLDHVLSMGRDINVLVLDTEVYSNTGGQVSKSTPLGAVAKFAAGGKSVAKKDLALQAIAYGNVYVARVALGANPQQAILAFREAETYDGPSLILAYSHCIAHGINMQHGLEHQKLAVESGYWPLVRYNPRLRDQGRNPFLLDSHRPTIRFKDYAYREVRYSVLKRLDAEKADELLHQAQERVNLTWNTYEEMATRAGNGSMAPTVKS</sequence>
<keyword evidence="3 13" id="KW-0004">4Fe-4S</keyword>
<evidence type="ECO:0000256" key="2">
    <source>
        <dbReference type="ARBA" id="ARBA00022448"/>
    </source>
</evidence>
<dbReference type="Gene3D" id="3.40.50.920">
    <property type="match status" value="1"/>
</dbReference>
<dbReference type="InterPro" id="IPR002880">
    <property type="entry name" value="Pyrv_Fd/Flavodoxin_OxRdtase_N"/>
</dbReference>
<dbReference type="EMBL" id="CAADEW010000001">
    <property type="protein sequence ID" value="VFJ42246.1"/>
    <property type="molecule type" value="Genomic_DNA"/>
</dbReference>
<dbReference type="PROSITE" id="PS51379">
    <property type="entry name" value="4FE4S_FER_2"/>
    <property type="match status" value="2"/>
</dbReference>
<dbReference type="Pfam" id="PF17147">
    <property type="entry name" value="PFOR_II"/>
    <property type="match status" value="1"/>
</dbReference>
<dbReference type="FunFam" id="3.30.70.20:FF:000022">
    <property type="entry name" value="Pyruvate:ferredoxin (Flavodoxin) oxidoreductase"/>
    <property type="match status" value="1"/>
</dbReference>
<feature type="binding site" evidence="11">
    <location>
        <position position="33"/>
    </location>
    <ligand>
        <name>pyruvate</name>
        <dbReference type="ChEBI" id="CHEBI:15361"/>
    </ligand>
</feature>
<feature type="binding site" evidence="13">
    <location>
        <position position="764"/>
    </location>
    <ligand>
        <name>[4Fe-4S] cluster</name>
        <dbReference type="ChEBI" id="CHEBI:49883"/>
        <label>1</label>
    </ligand>
</feature>
<dbReference type="SUPFAM" id="SSF52922">
    <property type="entry name" value="TK C-terminal domain-like"/>
    <property type="match status" value="1"/>
</dbReference>
<dbReference type="FunFam" id="3.40.50.970:FF:000041">
    <property type="entry name" value="Pyruvate:ferredoxin (Flavodoxin) oxidoreductase"/>
    <property type="match status" value="1"/>
</dbReference>
<keyword evidence="8 13" id="KW-0411">Iron-sulfur</keyword>
<evidence type="ECO:0000256" key="9">
    <source>
        <dbReference type="ARBA" id="ARBA00048963"/>
    </source>
</evidence>
<dbReference type="SMART" id="SM00890">
    <property type="entry name" value="EKR"/>
    <property type="match status" value="1"/>
</dbReference>
<dbReference type="InterPro" id="IPR009014">
    <property type="entry name" value="Transketo_C/PFOR_II"/>
</dbReference>
<dbReference type="AlphaFoldDB" id="A0A450RST9"/>
<dbReference type="InterPro" id="IPR029061">
    <property type="entry name" value="THDP-binding"/>
</dbReference>
<dbReference type="Gene3D" id="3.30.70.20">
    <property type="match status" value="1"/>
</dbReference>
<dbReference type="InterPro" id="IPR050722">
    <property type="entry name" value="Pyruvate:ferred/Flavod_OxRd"/>
</dbReference>
<feature type="binding site" evidence="13">
    <location>
        <position position="1087"/>
    </location>
    <ligand>
        <name>[4Fe-4S] cluster</name>
        <dbReference type="ChEBI" id="CHEBI:49883"/>
        <label>3</label>
    </ligand>
</feature>
<feature type="binding site" evidence="11">
    <location>
        <position position="66"/>
    </location>
    <ligand>
        <name>thiamine diphosphate</name>
        <dbReference type="ChEBI" id="CHEBI:58937"/>
    </ligand>
</feature>
<dbReference type="PANTHER" id="PTHR32154:SF0">
    <property type="entry name" value="PYRUVATE-FLAVODOXIN OXIDOREDUCTASE-RELATED"/>
    <property type="match status" value="1"/>
</dbReference>
<name>A0A450RST9_9GAMM</name>
<evidence type="ECO:0000256" key="4">
    <source>
        <dbReference type="ARBA" id="ARBA00022723"/>
    </source>
</evidence>
<feature type="binding site" evidence="13">
    <location>
        <position position="698"/>
    </location>
    <ligand>
        <name>[4Fe-4S] cluster</name>
        <dbReference type="ChEBI" id="CHEBI:49883"/>
        <label>1</label>
    </ligand>
</feature>
<evidence type="ECO:0000256" key="13">
    <source>
        <dbReference type="PIRSR" id="PIRSR000159-50"/>
    </source>
</evidence>
<feature type="binding site" evidence="11">
    <location>
        <begin position="978"/>
        <end position="981"/>
    </location>
    <ligand>
        <name>thiamine diphosphate</name>
        <dbReference type="ChEBI" id="CHEBI:58937"/>
    </ligand>
</feature>
<dbReference type="GO" id="GO:0044281">
    <property type="term" value="P:small molecule metabolic process"/>
    <property type="evidence" value="ECO:0007669"/>
    <property type="project" value="UniProtKB-ARBA"/>
</dbReference>
<proteinExistence type="inferred from homology"/>
<dbReference type="Pfam" id="PF12838">
    <property type="entry name" value="Fer4_7"/>
    <property type="match status" value="1"/>
</dbReference>
<dbReference type="SUPFAM" id="SSF54862">
    <property type="entry name" value="4Fe-4S ferredoxins"/>
    <property type="match status" value="1"/>
</dbReference>
<dbReference type="InterPro" id="IPR017896">
    <property type="entry name" value="4Fe4S_Fe-S-bd"/>
</dbReference>
<evidence type="ECO:0000313" key="15">
    <source>
        <dbReference type="EMBL" id="VFJ42246.1"/>
    </source>
</evidence>
<dbReference type="InterPro" id="IPR011766">
    <property type="entry name" value="TPP_enzyme_TPP-bd"/>
</dbReference>
<comment type="function">
    <text evidence="10">Oxidoreductase required for the transfer of electrons from pyruvate to flavodoxin.</text>
</comment>
<dbReference type="Pfam" id="PF02775">
    <property type="entry name" value="TPP_enzyme_C"/>
    <property type="match status" value="1"/>
</dbReference>
<accession>A0A450RST9</accession>
<dbReference type="Pfam" id="PF01558">
    <property type="entry name" value="POR"/>
    <property type="match status" value="1"/>
</dbReference>
<feature type="binding site" evidence="13">
    <location>
        <position position="701"/>
    </location>
    <ligand>
        <name>[4Fe-4S] cluster</name>
        <dbReference type="ChEBI" id="CHEBI:49883"/>
        <label>1</label>
    </ligand>
</feature>
<protein>
    <recommendedName>
        <fullName evidence="10">Pyruvate-flavodoxin oxidoreductase</fullName>
        <ecNumber evidence="10">1.2.7.-</ecNumber>
    </recommendedName>
</protein>
<dbReference type="Gene3D" id="3.40.50.970">
    <property type="match status" value="2"/>
</dbReference>
<evidence type="ECO:0000256" key="7">
    <source>
        <dbReference type="ARBA" id="ARBA00023004"/>
    </source>
</evidence>
<feature type="binding site" evidence="13">
    <location>
        <position position="754"/>
    </location>
    <ligand>
        <name>[4Fe-4S] cluster</name>
        <dbReference type="ChEBI" id="CHEBI:49883"/>
        <label>2</label>
    </ligand>
</feature>
<comment type="similarity">
    <text evidence="1 10">Belongs to the pyruvate:ferredoxin/flavodoxin oxidoreductase family.</text>
</comment>
<feature type="binding site" evidence="13">
    <location>
        <position position="831"/>
    </location>
    <ligand>
        <name>[4Fe-4S] cluster</name>
        <dbReference type="ChEBI" id="CHEBI:49883"/>
        <label>3</label>
    </ligand>
</feature>
<dbReference type="GO" id="GO:0022900">
    <property type="term" value="P:electron transport chain"/>
    <property type="evidence" value="ECO:0007669"/>
    <property type="project" value="InterPro"/>
</dbReference>
<keyword evidence="7 13" id="KW-0408">Iron</keyword>
<keyword evidence="2 10" id="KW-0813">Transport</keyword>
<dbReference type="InterPro" id="IPR033412">
    <property type="entry name" value="PFOR_II"/>
</dbReference>
<feature type="site" description="Important for catalytic activity" evidence="12">
    <location>
        <position position="66"/>
    </location>
</feature>
<feature type="binding site" evidence="11">
    <location>
        <begin position="1007"/>
        <end position="1012"/>
    </location>
    <ligand>
        <name>thiamine diphosphate</name>
        <dbReference type="ChEBI" id="CHEBI:58937"/>
    </ligand>
</feature>
<evidence type="ECO:0000256" key="10">
    <source>
        <dbReference type="PIRNR" id="PIRNR000159"/>
    </source>
</evidence>
<evidence type="ECO:0000256" key="1">
    <source>
        <dbReference type="ARBA" id="ARBA00009032"/>
    </source>
</evidence>
<comment type="catalytic activity">
    <reaction evidence="9 10">
        <text>oxidized [flavodoxin] + pyruvate + CoA + 2 H(+) = reduced [flavodoxin] + acetyl-CoA + CO2</text>
        <dbReference type="Rhea" id="RHEA:44140"/>
        <dbReference type="Rhea" id="RHEA-COMP:10622"/>
        <dbReference type="Rhea" id="RHEA-COMP:10623"/>
        <dbReference type="ChEBI" id="CHEBI:15361"/>
        <dbReference type="ChEBI" id="CHEBI:15378"/>
        <dbReference type="ChEBI" id="CHEBI:16526"/>
        <dbReference type="ChEBI" id="CHEBI:57287"/>
        <dbReference type="ChEBI" id="CHEBI:57288"/>
        <dbReference type="ChEBI" id="CHEBI:57618"/>
        <dbReference type="ChEBI" id="CHEBI:58210"/>
    </reaction>
</comment>
<feature type="binding site" evidence="11">
    <location>
        <position position="116"/>
    </location>
    <ligand>
        <name>pyruvate</name>
        <dbReference type="ChEBI" id="CHEBI:15361"/>
    </ligand>
</feature>
<feature type="binding site" evidence="11">
    <location>
        <position position="833"/>
    </location>
    <ligand>
        <name>thiamine diphosphate</name>
        <dbReference type="ChEBI" id="CHEBI:58937"/>
    </ligand>
</feature>
<dbReference type="GO" id="GO:0016903">
    <property type="term" value="F:oxidoreductase activity, acting on the aldehyde or oxo group of donors"/>
    <property type="evidence" value="ECO:0007669"/>
    <property type="project" value="InterPro"/>
</dbReference>
<feature type="binding site" evidence="13">
    <location>
        <position position="828"/>
    </location>
    <ligand>
        <name>[4Fe-4S] cluster</name>
        <dbReference type="ChEBI" id="CHEBI:49883"/>
        <label>3</label>
    </ligand>
</feature>
<dbReference type="InterPro" id="IPR019752">
    <property type="entry name" value="Pyrv/ketoisovalerate_OxRed_cat"/>
</dbReference>